<accession>A0A9P7RUV9</accession>
<dbReference type="EMBL" id="CM032187">
    <property type="protein sequence ID" value="KAG7090102.1"/>
    <property type="molecule type" value="Genomic_DNA"/>
</dbReference>
<gene>
    <name evidence="1" type="ORF">E1B28_011714</name>
</gene>
<protein>
    <submittedName>
        <fullName evidence="1">Uncharacterized protein</fullName>
    </submittedName>
</protein>
<name>A0A9P7RUV9_9AGAR</name>
<reference evidence="1" key="1">
    <citation type="journal article" date="2021" name="Genome Biol. Evol.">
        <title>The assembled and annotated genome of the fairy-ring fungus Marasmius oreades.</title>
        <authorList>
            <person name="Hiltunen M."/>
            <person name="Ament-Velasquez S.L."/>
            <person name="Johannesson H."/>
        </authorList>
    </citation>
    <scope>NUCLEOTIDE SEQUENCE</scope>
    <source>
        <strain evidence="1">03SP1</strain>
    </source>
</reference>
<dbReference type="GeneID" id="66080789"/>
<organism evidence="1 2">
    <name type="scientific">Marasmius oreades</name>
    <name type="common">fairy-ring Marasmius</name>
    <dbReference type="NCBI Taxonomy" id="181124"/>
    <lineage>
        <taxon>Eukaryota</taxon>
        <taxon>Fungi</taxon>
        <taxon>Dikarya</taxon>
        <taxon>Basidiomycota</taxon>
        <taxon>Agaricomycotina</taxon>
        <taxon>Agaricomycetes</taxon>
        <taxon>Agaricomycetidae</taxon>
        <taxon>Agaricales</taxon>
        <taxon>Marasmiineae</taxon>
        <taxon>Marasmiaceae</taxon>
        <taxon>Marasmius</taxon>
    </lineage>
</organism>
<proteinExistence type="predicted"/>
<comment type="caution">
    <text evidence="1">The sequence shown here is derived from an EMBL/GenBank/DDBJ whole genome shotgun (WGS) entry which is preliminary data.</text>
</comment>
<dbReference type="RefSeq" id="XP_043006572.1">
    <property type="nucleotide sequence ID" value="XM_043160803.1"/>
</dbReference>
<evidence type="ECO:0000313" key="2">
    <source>
        <dbReference type="Proteomes" id="UP001049176"/>
    </source>
</evidence>
<sequence>MTDPNRPKMEVFTSASKVKIGNGNFSSVGRDQYNYTTHNNIVQTRDKKRKIGRGFPELSEFTEIKRGDVYKSKDGVCYSWNLCSNEKDDTEMAVYTAELNITGPFGQKKFTVKTYRGRNAMKEWRRDFSRCSKDWLRSSVPSLIFCGELVPVAHIEGGLGAVGLFYIQLLKTSLGCSRNELWMDPTQGRFYRGPIGPKCRIWREEDIDVTIPSDVDFLREDVVFRYLASKEEDLVLLFMLAYSGHSEILHDIPICRTRVISGLTNSAIASSENVRWWSWTDCFGKRQMMPDGATRFRLRDDRRTMEVVSVDESVPWLTQASSVFHVHNVSMDENLSSYKLAYPFVRLTGSIQRSKRKRQRRQSLDTPIYLILRPSSNAVYHWSLDPTGQTPLSPDMCKYLGLPFKLFLEVAPCQESWPTKIYKAVRDYQIVRGFDPASTDFAQSLGYSVYDVVPAENCFQEIVEEQQEIPSESEDVSLPTIKGDSEFLDSNLSDNDQGEDPIPEELDDSFLLDLLFHEIKAEGSVNKANRVKTQKGMKRIRISALFASLIRGLRYLGCSNPT</sequence>
<dbReference type="AlphaFoldDB" id="A0A9P7RUV9"/>
<keyword evidence="2" id="KW-1185">Reference proteome</keyword>
<evidence type="ECO:0000313" key="1">
    <source>
        <dbReference type="EMBL" id="KAG7090102.1"/>
    </source>
</evidence>
<dbReference type="OrthoDB" id="2953266at2759"/>
<dbReference type="Proteomes" id="UP001049176">
    <property type="component" value="Chromosome 7"/>
</dbReference>